<dbReference type="GO" id="GO:0005524">
    <property type="term" value="F:ATP binding"/>
    <property type="evidence" value="ECO:0007669"/>
    <property type="project" value="UniProtKB-KW"/>
</dbReference>
<dbReference type="Pfam" id="PF12330">
    <property type="entry name" value="Haspin_kinase"/>
    <property type="match status" value="1"/>
</dbReference>
<dbReference type="KEGG" id="vde:111251439"/>
<accession>A0A7M7MBB0</accession>
<evidence type="ECO:0000256" key="1">
    <source>
        <dbReference type="ARBA" id="ARBA00012513"/>
    </source>
</evidence>
<dbReference type="InterPro" id="IPR024604">
    <property type="entry name" value="GSG2_C"/>
</dbReference>
<dbReference type="Gene3D" id="1.10.510.10">
    <property type="entry name" value="Transferase(Phosphotransferase) domain 1"/>
    <property type="match status" value="1"/>
</dbReference>
<dbReference type="RefSeq" id="XP_022663742.1">
    <property type="nucleotide sequence ID" value="XM_022808007.1"/>
</dbReference>
<evidence type="ECO:0000256" key="6">
    <source>
        <dbReference type="ARBA" id="ARBA00022840"/>
    </source>
</evidence>
<proteinExistence type="predicted"/>
<dbReference type="EnsemblMetazoa" id="XM_022808007">
    <property type="protein sequence ID" value="XP_022663742"/>
    <property type="gene ID" value="LOC111251439"/>
</dbReference>
<dbReference type="EnsemblMetazoa" id="XM_022808010">
    <property type="protein sequence ID" value="XP_022663745"/>
    <property type="gene ID" value="LOC111251439"/>
</dbReference>
<feature type="region of interest" description="Disordered" evidence="9">
    <location>
        <begin position="1"/>
        <end position="41"/>
    </location>
</feature>
<evidence type="ECO:0000256" key="8">
    <source>
        <dbReference type="ARBA" id="ARBA00048679"/>
    </source>
</evidence>
<dbReference type="InParanoid" id="A0A7M7MBB0"/>
<dbReference type="OrthoDB" id="6420166at2759"/>
<dbReference type="InterPro" id="IPR011009">
    <property type="entry name" value="Kinase-like_dom_sf"/>
</dbReference>
<dbReference type="GO" id="GO:0005737">
    <property type="term" value="C:cytoplasm"/>
    <property type="evidence" value="ECO:0007669"/>
    <property type="project" value="TreeGrafter"/>
</dbReference>
<dbReference type="EnsemblMetazoa" id="XM_022808008">
    <property type="protein sequence ID" value="XP_022663743"/>
    <property type="gene ID" value="LOC111251439"/>
</dbReference>
<dbReference type="Proteomes" id="UP000594260">
    <property type="component" value="Unplaced"/>
</dbReference>
<dbReference type="AlphaFoldDB" id="A0A7M7MBB0"/>
<evidence type="ECO:0000256" key="4">
    <source>
        <dbReference type="ARBA" id="ARBA00022741"/>
    </source>
</evidence>
<dbReference type="RefSeq" id="XP_022663741.1">
    <property type="nucleotide sequence ID" value="XM_022808006.1"/>
</dbReference>
<dbReference type="EnsemblMetazoa" id="XM_022808006">
    <property type="protein sequence ID" value="XP_022663741"/>
    <property type="gene ID" value="LOC111251439"/>
</dbReference>
<name>A0A7M7MBB0_VARDE</name>
<keyword evidence="2" id="KW-0723">Serine/threonine-protein kinase</keyword>
<dbReference type="GO" id="GO:0072354">
    <property type="term" value="F:histone H3T3 kinase activity"/>
    <property type="evidence" value="ECO:0007669"/>
    <property type="project" value="TreeGrafter"/>
</dbReference>
<dbReference type="GeneID" id="111251439"/>
<keyword evidence="12" id="KW-1185">Reference proteome</keyword>
<dbReference type="PANTHER" id="PTHR24419:SF18">
    <property type="entry name" value="SERINE_THREONINE-PROTEIN KINASE HASPIN"/>
    <property type="match status" value="1"/>
</dbReference>
<dbReference type="EC" id="2.7.11.1" evidence="1"/>
<dbReference type="SMART" id="SM00220">
    <property type="entry name" value="S_TKc"/>
    <property type="match status" value="1"/>
</dbReference>
<protein>
    <recommendedName>
        <fullName evidence="1">non-specific serine/threonine protein kinase</fullName>
        <ecNumber evidence="1">2.7.11.1</ecNumber>
    </recommendedName>
</protein>
<sequence length="889" mass="100096">MDRSSSNRSYDSDNSEVEQPPPPGGYVWSDEDVSIGSRPTSPCATAMIVIDEGLIDGLKESVIDDRPVDRELKARKSAQGIEIKLPSKDEASTASSVLDSTRSDSKNPYNDAAGLAVGHESLLSEAATDLDYVQRTPEVSNLQKRSESFNLRPRKKFHYSFANDDTPSFVTRRTSSIEETPTAKIGADSRKSIRRRVNSLQRFSAGDGIDTEYVKFERRADRLIRSCINMLGDSSTLFLPIDFCLGHKKKRSLGARKKSAESRTRKRSTLRYSQCPEWLLDTKCARRSYSTAQLVIGEALDMDAKIIYAFNTRNSNLKQVSGEVYVLLEISPEELNTNQWQMKKFPQARWRVRLGTSGKLANLRIDQAVLGSTSQEHSLSKAPTGNGAELTHECIIPMPAISSGLKDVATKKAQRSPVSTSTAKSDQQSIRSKIASAINNEPSVSNTKCSVDRHLNWGKAQNIGGEQFVRSEHEVTVEGPSIQSLESSIGKNISAEPKQRSFSTPTNDVAQGSRSVRFSSDTLADEINTSDTQLAHSCSTLSPLQEFLRETVSRKPIRSLSNYLSANNIEILHLAGVGGFGFVVVIRRVKPRVARVPSEVRVLKFVPIENLDQDSSNLLVEVRVARQLSNLRKYAIPGFPEYFGCEFLQGRLPDHLKALLEKMPDTLFLTDSNLTQWLFIEMEYVGISLDYYRISLQDDWQLDDYRDALSILGQLLISLAGAEKALKFEHRDCHWGNILVNRVEPEDSYIKINFGDVTKVLCTRGIRVAMIDFSLARCVLLDENNRKRVQYSNLNERFPEIFQQSGSLQYDVYKEMIQIIGTNWAGFHPRTNVLWIEYLLKKLLNSINYKARNKKETVERVLIRRFYEDLRNRPATSSAACLQRFLQIL</sequence>
<evidence type="ECO:0000256" key="2">
    <source>
        <dbReference type="ARBA" id="ARBA00022527"/>
    </source>
</evidence>
<comment type="catalytic activity">
    <reaction evidence="8">
        <text>L-seryl-[protein] + ATP = O-phospho-L-seryl-[protein] + ADP + H(+)</text>
        <dbReference type="Rhea" id="RHEA:17989"/>
        <dbReference type="Rhea" id="RHEA-COMP:9863"/>
        <dbReference type="Rhea" id="RHEA-COMP:11604"/>
        <dbReference type="ChEBI" id="CHEBI:15378"/>
        <dbReference type="ChEBI" id="CHEBI:29999"/>
        <dbReference type="ChEBI" id="CHEBI:30616"/>
        <dbReference type="ChEBI" id="CHEBI:83421"/>
        <dbReference type="ChEBI" id="CHEBI:456216"/>
        <dbReference type="EC" id="2.7.11.1"/>
    </reaction>
</comment>
<comment type="catalytic activity">
    <reaction evidence="7">
        <text>L-threonyl-[protein] + ATP = O-phospho-L-threonyl-[protein] + ADP + H(+)</text>
        <dbReference type="Rhea" id="RHEA:46608"/>
        <dbReference type="Rhea" id="RHEA-COMP:11060"/>
        <dbReference type="Rhea" id="RHEA-COMP:11605"/>
        <dbReference type="ChEBI" id="CHEBI:15378"/>
        <dbReference type="ChEBI" id="CHEBI:30013"/>
        <dbReference type="ChEBI" id="CHEBI:30616"/>
        <dbReference type="ChEBI" id="CHEBI:61977"/>
        <dbReference type="ChEBI" id="CHEBI:456216"/>
        <dbReference type="EC" id="2.7.11.1"/>
    </reaction>
</comment>
<dbReference type="PROSITE" id="PS50011">
    <property type="entry name" value="PROTEIN_KINASE_DOM"/>
    <property type="match status" value="1"/>
</dbReference>
<evidence type="ECO:0000313" key="11">
    <source>
        <dbReference type="EnsemblMetazoa" id="XP_022663743"/>
    </source>
</evidence>
<keyword evidence="3" id="KW-0808">Transferase</keyword>
<dbReference type="GO" id="GO:0035556">
    <property type="term" value="P:intracellular signal transduction"/>
    <property type="evidence" value="ECO:0007669"/>
    <property type="project" value="TreeGrafter"/>
</dbReference>
<evidence type="ECO:0000256" key="5">
    <source>
        <dbReference type="ARBA" id="ARBA00022777"/>
    </source>
</evidence>
<evidence type="ECO:0000256" key="9">
    <source>
        <dbReference type="SAM" id="MobiDB-lite"/>
    </source>
</evidence>
<keyword evidence="4" id="KW-0547">Nucleotide-binding</keyword>
<dbReference type="GO" id="GO:0005634">
    <property type="term" value="C:nucleus"/>
    <property type="evidence" value="ECO:0007669"/>
    <property type="project" value="TreeGrafter"/>
</dbReference>
<feature type="region of interest" description="Disordered" evidence="9">
    <location>
        <begin position="84"/>
        <end position="112"/>
    </location>
</feature>
<evidence type="ECO:0000259" key="10">
    <source>
        <dbReference type="PROSITE" id="PS50011"/>
    </source>
</evidence>
<feature type="domain" description="Protein kinase" evidence="10">
    <location>
        <begin position="569"/>
        <end position="886"/>
    </location>
</feature>
<reference evidence="11" key="1">
    <citation type="submission" date="2021-01" db="UniProtKB">
        <authorList>
            <consortium name="EnsemblMetazoa"/>
        </authorList>
    </citation>
    <scope>IDENTIFICATION</scope>
</reference>
<evidence type="ECO:0000256" key="3">
    <source>
        <dbReference type="ARBA" id="ARBA00022679"/>
    </source>
</evidence>
<dbReference type="RefSeq" id="XP_022663743.1">
    <property type="nucleotide sequence ID" value="XM_022808008.1"/>
</dbReference>
<keyword evidence="5" id="KW-0418">Kinase</keyword>
<dbReference type="SMART" id="SM01331">
    <property type="entry name" value="DUF3635"/>
    <property type="match status" value="1"/>
</dbReference>
<keyword evidence="6" id="KW-0067">ATP-binding</keyword>
<dbReference type="RefSeq" id="XP_022663745.1">
    <property type="nucleotide sequence ID" value="XM_022808010.1"/>
</dbReference>
<dbReference type="GO" id="GO:0000278">
    <property type="term" value="P:mitotic cell cycle"/>
    <property type="evidence" value="ECO:0007669"/>
    <property type="project" value="TreeGrafter"/>
</dbReference>
<dbReference type="PANTHER" id="PTHR24419">
    <property type="entry name" value="INTERLEUKIN-1 RECEPTOR-ASSOCIATED KINASE"/>
    <property type="match status" value="1"/>
</dbReference>
<organism evidence="11 12">
    <name type="scientific">Varroa destructor</name>
    <name type="common">Honeybee mite</name>
    <dbReference type="NCBI Taxonomy" id="109461"/>
    <lineage>
        <taxon>Eukaryota</taxon>
        <taxon>Metazoa</taxon>
        <taxon>Ecdysozoa</taxon>
        <taxon>Arthropoda</taxon>
        <taxon>Chelicerata</taxon>
        <taxon>Arachnida</taxon>
        <taxon>Acari</taxon>
        <taxon>Parasitiformes</taxon>
        <taxon>Mesostigmata</taxon>
        <taxon>Gamasina</taxon>
        <taxon>Dermanyssoidea</taxon>
        <taxon>Varroidae</taxon>
        <taxon>Varroa</taxon>
    </lineage>
</organism>
<dbReference type="SUPFAM" id="SSF56112">
    <property type="entry name" value="Protein kinase-like (PK-like)"/>
    <property type="match status" value="1"/>
</dbReference>
<evidence type="ECO:0000256" key="7">
    <source>
        <dbReference type="ARBA" id="ARBA00047899"/>
    </source>
</evidence>
<evidence type="ECO:0000313" key="12">
    <source>
        <dbReference type="Proteomes" id="UP000594260"/>
    </source>
</evidence>
<dbReference type="InterPro" id="IPR000719">
    <property type="entry name" value="Prot_kinase_dom"/>
</dbReference>